<evidence type="ECO:0000256" key="4">
    <source>
        <dbReference type="ARBA" id="ARBA00022989"/>
    </source>
</evidence>
<dbReference type="EMBL" id="PKTG01000022">
    <property type="protein sequence ID" value="PLX19672.1"/>
    <property type="molecule type" value="Genomic_DNA"/>
</dbReference>
<dbReference type="PANTHER" id="PTHR32322">
    <property type="entry name" value="INNER MEMBRANE TRANSPORTER"/>
    <property type="match status" value="1"/>
</dbReference>
<gene>
    <name evidence="8" type="ORF">C0601_01195</name>
</gene>
<dbReference type="Pfam" id="PF00892">
    <property type="entry name" value="EamA"/>
    <property type="match status" value="2"/>
</dbReference>
<name>A0A2N5ZM29_MUIH1</name>
<proteinExistence type="predicted"/>
<dbReference type="AlphaFoldDB" id="A0A2N5ZM29"/>
<dbReference type="SUPFAM" id="SSF103481">
    <property type="entry name" value="Multidrug resistance efflux transporter EmrE"/>
    <property type="match status" value="2"/>
</dbReference>
<comment type="caution">
    <text evidence="8">The sequence shown here is derived from an EMBL/GenBank/DDBJ whole genome shotgun (WGS) entry which is preliminary data.</text>
</comment>
<sequence length="297" mass="33616">MILLYFLLFVRLTINSFNFIIVKYLSPELNPLHINTLRAIFTFLLIFIFFRKRLVFKKEAIKTSMLLGILSVGLNQTLFVLGGTMTVSPHMAVIYSSIPIIIYMFSIFYKLEKALISRIIGIFAGFSGIVLIISEKGLNFDNELFKGDLVILCGAFAWSFYTIYTKKQKFFKNSTTLTLNTLFMGGLLYSVFGVPFFVFSYDPIIFKMSNMLIIFYFASITSILSYIIWNFVINGMDASLASLVQSGQVIMTTLLSIVIFDYEPGIRFYIGASVALIAIVLTQIKAVNGKHFVKGKV</sequence>
<feature type="domain" description="EamA" evidence="7">
    <location>
        <begin position="146"/>
        <end position="282"/>
    </location>
</feature>
<comment type="subcellular location">
    <subcellularLocation>
        <location evidence="1">Cell membrane</location>
        <topology evidence="1">Multi-pass membrane protein</topology>
    </subcellularLocation>
</comment>
<evidence type="ECO:0000259" key="7">
    <source>
        <dbReference type="Pfam" id="PF00892"/>
    </source>
</evidence>
<protein>
    <recommendedName>
        <fullName evidence="7">EamA domain-containing protein</fullName>
    </recommendedName>
</protein>
<evidence type="ECO:0000313" key="9">
    <source>
        <dbReference type="Proteomes" id="UP000234857"/>
    </source>
</evidence>
<dbReference type="GO" id="GO:0005886">
    <property type="term" value="C:plasma membrane"/>
    <property type="evidence" value="ECO:0007669"/>
    <property type="project" value="UniProtKB-SubCell"/>
</dbReference>
<organism evidence="8 9">
    <name type="scientific">Muiribacterium halophilum</name>
    <dbReference type="NCBI Taxonomy" id="2053465"/>
    <lineage>
        <taxon>Bacteria</taxon>
        <taxon>Candidatus Muiribacteriota</taxon>
        <taxon>Candidatus Muiribacteriia</taxon>
        <taxon>Candidatus Muiribacteriales</taxon>
        <taxon>Candidatus Muiribacteriaceae</taxon>
        <taxon>Candidatus Muiribacterium</taxon>
    </lineage>
</organism>
<evidence type="ECO:0000256" key="3">
    <source>
        <dbReference type="ARBA" id="ARBA00022692"/>
    </source>
</evidence>
<keyword evidence="4 6" id="KW-1133">Transmembrane helix</keyword>
<keyword evidence="3 6" id="KW-0812">Transmembrane</keyword>
<evidence type="ECO:0000256" key="6">
    <source>
        <dbReference type="SAM" id="Phobius"/>
    </source>
</evidence>
<feature type="transmembrane region" description="Helical" evidence="6">
    <location>
        <begin position="32"/>
        <end position="51"/>
    </location>
</feature>
<keyword evidence="2" id="KW-1003">Cell membrane</keyword>
<feature type="transmembrane region" description="Helical" evidence="6">
    <location>
        <begin position="213"/>
        <end position="233"/>
    </location>
</feature>
<feature type="transmembrane region" description="Helical" evidence="6">
    <location>
        <begin position="63"/>
        <end position="81"/>
    </location>
</feature>
<feature type="transmembrane region" description="Helical" evidence="6">
    <location>
        <begin position="145"/>
        <end position="164"/>
    </location>
</feature>
<feature type="transmembrane region" description="Helical" evidence="6">
    <location>
        <begin position="115"/>
        <end position="133"/>
    </location>
</feature>
<feature type="transmembrane region" description="Helical" evidence="6">
    <location>
        <begin position="176"/>
        <end position="201"/>
    </location>
</feature>
<accession>A0A2N5ZM29</accession>
<dbReference type="InterPro" id="IPR050638">
    <property type="entry name" value="AA-Vitamin_Transporters"/>
</dbReference>
<evidence type="ECO:0000313" key="8">
    <source>
        <dbReference type="EMBL" id="PLX19672.1"/>
    </source>
</evidence>
<dbReference type="Proteomes" id="UP000234857">
    <property type="component" value="Unassembled WGS sequence"/>
</dbReference>
<feature type="transmembrane region" description="Helical" evidence="6">
    <location>
        <begin position="266"/>
        <end position="284"/>
    </location>
</feature>
<dbReference type="PANTHER" id="PTHR32322:SF18">
    <property type="entry name" value="S-ADENOSYLMETHIONINE_S-ADENOSYLHOMOCYSTEINE TRANSPORTER"/>
    <property type="match status" value="1"/>
</dbReference>
<keyword evidence="5 6" id="KW-0472">Membrane</keyword>
<evidence type="ECO:0000256" key="1">
    <source>
        <dbReference type="ARBA" id="ARBA00004651"/>
    </source>
</evidence>
<evidence type="ECO:0000256" key="2">
    <source>
        <dbReference type="ARBA" id="ARBA00022475"/>
    </source>
</evidence>
<feature type="transmembrane region" description="Helical" evidence="6">
    <location>
        <begin position="87"/>
        <end position="108"/>
    </location>
</feature>
<feature type="transmembrane region" description="Helical" evidence="6">
    <location>
        <begin position="240"/>
        <end position="260"/>
    </location>
</feature>
<evidence type="ECO:0000256" key="5">
    <source>
        <dbReference type="ARBA" id="ARBA00023136"/>
    </source>
</evidence>
<dbReference type="InterPro" id="IPR037185">
    <property type="entry name" value="EmrE-like"/>
</dbReference>
<dbReference type="InterPro" id="IPR000620">
    <property type="entry name" value="EamA_dom"/>
</dbReference>
<feature type="domain" description="EamA" evidence="7">
    <location>
        <begin position="5"/>
        <end position="133"/>
    </location>
</feature>
<reference evidence="8 9" key="1">
    <citation type="submission" date="2017-11" db="EMBL/GenBank/DDBJ databases">
        <title>Genome-resolved metagenomics identifies genetic mobility, metabolic interactions, and unexpected diversity in perchlorate-reducing communities.</title>
        <authorList>
            <person name="Barnum T.P."/>
            <person name="Figueroa I.A."/>
            <person name="Carlstrom C.I."/>
            <person name="Lucas L.N."/>
            <person name="Engelbrektson A.L."/>
            <person name="Coates J.D."/>
        </authorList>
    </citation>
    <scope>NUCLEOTIDE SEQUENCE [LARGE SCALE GENOMIC DNA]</scope>
    <source>
        <strain evidence="8">BM706</strain>
    </source>
</reference>